<evidence type="ECO:0008006" key="6">
    <source>
        <dbReference type="Google" id="ProtNLM"/>
    </source>
</evidence>
<evidence type="ECO:0000313" key="3">
    <source>
        <dbReference type="EMBL" id="GGP29975.1"/>
    </source>
</evidence>
<dbReference type="EMBL" id="BMLZ01000018">
    <property type="protein sequence ID" value="GGP29975.1"/>
    <property type="molecule type" value="Genomic_DNA"/>
</dbReference>
<dbReference type="AlphaFoldDB" id="A0AAV4K7S0"/>
<keyword evidence="4" id="KW-1185">Reference proteome</keyword>
<reference evidence="2" key="2">
    <citation type="journal article" date="2014" name="Int. J. Syst. Evol. Microbiol.">
        <title>Complete genome sequence of Corynebacterium casei LMG S-19264T (=DSM 44701T), isolated from a smear-ripened cheese.</title>
        <authorList>
            <consortium name="US DOE Joint Genome Institute (JGI-PGF)"/>
            <person name="Walter F."/>
            <person name="Albersmeier A."/>
            <person name="Kalinowski J."/>
            <person name="Ruckert C."/>
        </authorList>
    </citation>
    <scope>NUCLEOTIDE SEQUENCE</scope>
    <source>
        <strain evidence="2">CGMCC 1.8885</strain>
    </source>
</reference>
<dbReference type="GeneID" id="59164400"/>
<proteinExistence type="predicted"/>
<gene>
    <name evidence="3" type="ORF">GCM10008021_16260</name>
    <name evidence="2" type="ORF">GCM10010914_22020</name>
</gene>
<sequence>MTMPEHLTLQQAQELTKADADSRQHRERVRKMLAGDHWLGGAGWVGPRLPAENGLAAEFLLAVEKQFIPKNALLEVARRHVGAVIGRYPIIKLALRDATAEATKAQQADMREAEGALTAYLDRNRALGKLQMFARELLLGDAYLRSYVPTGQLRDGVIPPGDLLGSIARLRLSNPDPAAVRVVDDEETGERYAVYRSKDKAGHEAAEVYYLNAAGQTVVRRVTALEASLLLGGDGQPLPVQERVQESAGVDMHGLLPITHAEREQFITPTMVRNNFMLNFAKTAILRNAELAAVLERYGVNILPPGEWVRDSNVPDGMRYEIDPAWRPGGGQATFFSPQTTADAQGNVQAVGGGQYGRFEPVSPDALIATKTDAYHDMLDEAAQSHIRMSGDATASGESRIQAMNDFKTSLYATATAIEGALAEHLEMVLAWAAALSGSAGRFRGYRVVVQCRILAAQPTTEERAQVIAEQGAGLRSTENAMSEIGVEDTDEMLESVRKEQEEKLKQGQAAAEALAGMIDPPRPRAPVTADATP</sequence>
<reference evidence="4" key="3">
    <citation type="journal article" date="2019" name="Int. J. Syst. Evol. Microbiol.">
        <title>The Global Catalogue of Microorganisms (GCM) 10K type strain sequencing project: providing services to taxonomists for standard genome sequencing and annotation.</title>
        <authorList>
            <consortium name="The Broad Institute Genomics Platform"/>
            <consortium name="The Broad Institute Genome Sequencing Center for Infectious Disease"/>
            <person name="Wu L."/>
            <person name="Ma J."/>
        </authorList>
    </citation>
    <scope>NUCLEOTIDE SEQUENCE [LARGE SCALE GENOMIC DNA]</scope>
    <source>
        <strain evidence="4">CGMCC 1.8884</strain>
    </source>
</reference>
<organism evidence="2 5">
    <name type="scientific">Deinococcus wulumuqiensis</name>
    <dbReference type="NCBI Taxonomy" id="980427"/>
    <lineage>
        <taxon>Bacteria</taxon>
        <taxon>Thermotogati</taxon>
        <taxon>Deinococcota</taxon>
        <taxon>Deinococci</taxon>
        <taxon>Deinococcales</taxon>
        <taxon>Deinococcaceae</taxon>
        <taxon>Deinococcus</taxon>
    </lineage>
</organism>
<feature type="region of interest" description="Disordered" evidence="1">
    <location>
        <begin position="1"/>
        <end position="23"/>
    </location>
</feature>
<evidence type="ECO:0000313" key="5">
    <source>
        <dbReference type="Proteomes" id="UP000652720"/>
    </source>
</evidence>
<name>A0AAV4K7S0_9DEIO</name>
<reference evidence="3" key="1">
    <citation type="journal article" date="2014" name="Int. J. Syst. Evol. Microbiol.">
        <title>Complete genome of a new Firmicutes species belonging to the dominant human colonic microbiota ('Ruminococcus bicirculans') reveals two chromosomes and a selective capacity to utilize plant glucans.</title>
        <authorList>
            <consortium name="NISC Comparative Sequencing Program"/>
            <person name="Wegmann U."/>
            <person name="Louis P."/>
            <person name="Goesmann A."/>
            <person name="Henrissat B."/>
            <person name="Duncan S.H."/>
            <person name="Flint H.J."/>
        </authorList>
    </citation>
    <scope>NUCLEOTIDE SEQUENCE</scope>
    <source>
        <strain evidence="3">CGMCC 1.8884</strain>
    </source>
</reference>
<dbReference type="Proteomes" id="UP000652720">
    <property type="component" value="Unassembled WGS sequence"/>
</dbReference>
<reference evidence="2" key="4">
    <citation type="submission" date="2023-08" db="EMBL/GenBank/DDBJ databases">
        <authorList>
            <person name="Sun Q."/>
            <person name="Zhou Y."/>
        </authorList>
    </citation>
    <scope>NUCLEOTIDE SEQUENCE</scope>
    <source>
        <strain evidence="3">CGMCC 1.8884</strain>
        <strain evidence="2">CGMCC 1.8885</strain>
    </source>
</reference>
<protein>
    <recommendedName>
        <fullName evidence="6">DUF4055 domain-containing protein</fullName>
    </recommendedName>
</protein>
<dbReference type="RefSeq" id="WP_152423549.1">
    <property type="nucleotide sequence ID" value="NZ_BMLZ01000018.1"/>
</dbReference>
<dbReference type="EMBL" id="BMMA01000022">
    <property type="protein sequence ID" value="GGI87164.1"/>
    <property type="molecule type" value="Genomic_DNA"/>
</dbReference>
<evidence type="ECO:0000313" key="4">
    <source>
        <dbReference type="Proteomes" id="UP000630135"/>
    </source>
</evidence>
<dbReference type="Proteomes" id="UP000630135">
    <property type="component" value="Unassembled WGS sequence"/>
</dbReference>
<evidence type="ECO:0000256" key="1">
    <source>
        <dbReference type="SAM" id="MobiDB-lite"/>
    </source>
</evidence>
<evidence type="ECO:0000313" key="2">
    <source>
        <dbReference type="EMBL" id="GGI87164.1"/>
    </source>
</evidence>
<feature type="region of interest" description="Disordered" evidence="1">
    <location>
        <begin position="496"/>
        <end position="534"/>
    </location>
</feature>
<feature type="compositionally biased region" description="Basic and acidic residues" evidence="1">
    <location>
        <begin position="496"/>
        <end position="506"/>
    </location>
</feature>
<comment type="caution">
    <text evidence="2">The sequence shown here is derived from an EMBL/GenBank/DDBJ whole genome shotgun (WGS) entry which is preliminary data.</text>
</comment>
<accession>A0AAV4K7S0</accession>